<dbReference type="Gene3D" id="1.20.5.170">
    <property type="match status" value="1"/>
</dbReference>
<name>A0AA40IB84_CNENI</name>
<dbReference type="SUPFAM" id="SSF57959">
    <property type="entry name" value="Leucine zipper domain"/>
    <property type="match status" value="1"/>
</dbReference>
<proteinExistence type="predicted"/>
<evidence type="ECO:0000256" key="1">
    <source>
        <dbReference type="ARBA" id="ARBA00023242"/>
    </source>
</evidence>
<reference evidence="4" key="1">
    <citation type="submission" date="2023-06" db="EMBL/GenBank/DDBJ databases">
        <title>Reference genome for the Northern bat (Eptesicus nilssonii), a most northern bat species.</title>
        <authorList>
            <person name="Laine V.N."/>
            <person name="Pulliainen A.T."/>
            <person name="Lilley T.M."/>
        </authorList>
    </citation>
    <scope>NUCLEOTIDE SEQUENCE</scope>
    <source>
        <strain evidence="4">BLF_Eptnil</strain>
        <tissue evidence="4">Kidney</tissue>
    </source>
</reference>
<evidence type="ECO:0000313" key="5">
    <source>
        <dbReference type="Proteomes" id="UP001177744"/>
    </source>
</evidence>
<organism evidence="4 5">
    <name type="scientific">Cnephaeus nilssonii</name>
    <name type="common">Northern bat</name>
    <name type="synonym">Eptesicus nilssonii</name>
    <dbReference type="NCBI Taxonomy" id="3371016"/>
    <lineage>
        <taxon>Eukaryota</taxon>
        <taxon>Metazoa</taxon>
        <taxon>Chordata</taxon>
        <taxon>Craniata</taxon>
        <taxon>Vertebrata</taxon>
        <taxon>Euteleostomi</taxon>
        <taxon>Mammalia</taxon>
        <taxon>Eutheria</taxon>
        <taxon>Laurasiatheria</taxon>
        <taxon>Chiroptera</taxon>
        <taxon>Yangochiroptera</taxon>
        <taxon>Vespertilionidae</taxon>
        <taxon>Cnephaeus</taxon>
    </lineage>
</organism>
<dbReference type="EMBL" id="JAULJE010000001">
    <property type="protein sequence ID" value="KAK1346398.1"/>
    <property type="molecule type" value="Genomic_DNA"/>
</dbReference>
<dbReference type="GO" id="GO:0000981">
    <property type="term" value="F:DNA-binding transcription factor activity, RNA polymerase II-specific"/>
    <property type="evidence" value="ECO:0007669"/>
    <property type="project" value="TreeGrafter"/>
</dbReference>
<dbReference type="InterPro" id="IPR000837">
    <property type="entry name" value="AP-1"/>
</dbReference>
<evidence type="ECO:0000256" key="2">
    <source>
        <dbReference type="SAM" id="Coils"/>
    </source>
</evidence>
<dbReference type="GO" id="GO:0000978">
    <property type="term" value="F:RNA polymerase II cis-regulatory region sequence-specific DNA binding"/>
    <property type="evidence" value="ECO:0007669"/>
    <property type="project" value="TreeGrafter"/>
</dbReference>
<feature type="coiled-coil region" evidence="2">
    <location>
        <begin position="113"/>
        <end position="140"/>
    </location>
</feature>
<dbReference type="PRINTS" id="PR00042">
    <property type="entry name" value="LEUZIPPRFOS"/>
</dbReference>
<accession>A0AA40IB84</accession>
<dbReference type="PANTHER" id="PTHR23351">
    <property type="entry name" value="FOS TRANSCRIPTION FACTOR-RELATED"/>
    <property type="match status" value="1"/>
</dbReference>
<dbReference type="AlphaFoldDB" id="A0AA40IB84"/>
<dbReference type="Pfam" id="PF00170">
    <property type="entry name" value="bZIP_1"/>
    <property type="match status" value="1"/>
</dbReference>
<evidence type="ECO:0000313" key="4">
    <source>
        <dbReference type="EMBL" id="KAK1346398.1"/>
    </source>
</evidence>
<gene>
    <name evidence="4" type="ORF">QTO34_000254</name>
</gene>
<dbReference type="PANTHER" id="PTHR23351:SF10">
    <property type="entry name" value="JUN DIMERIZATION PROTEIN 2"/>
    <property type="match status" value="1"/>
</dbReference>
<comment type="caution">
    <text evidence="4">The sequence shown here is derived from an EMBL/GenBank/DDBJ whole genome shotgun (WGS) entry which is preliminary data.</text>
</comment>
<evidence type="ECO:0000259" key="3">
    <source>
        <dbReference type="PROSITE" id="PS50217"/>
    </source>
</evidence>
<dbReference type="CDD" id="cd14722">
    <property type="entry name" value="bZIP_ATF3"/>
    <property type="match status" value="1"/>
</dbReference>
<keyword evidence="2" id="KW-0175">Coiled coil</keyword>
<keyword evidence="1" id="KW-0539">Nucleus</keyword>
<sequence>MPPAAWPRPQDCRLCPWLLQSWTAILPAMIHGQILDPSMTAGSLPGLGPLTGLPSSSLTAEEHWGHDHPFAVPGGKTEQEASTCEKRREKNKVVAAQCRNKKKEQTEFLQQESEWLELMNAELNTQMEELKQERQQLILMLNQHHPTCIIRTYRVKNPDSEGNPLLEQLEKK</sequence>
<dbReference type="InterPro" id="IPR004827">
    <property type="entry name" value="bZIP"/>
</dbReference>
<dbReference type="SMART" id="SM00338">
    <property type="entry name" value="BRLZ"/>
    <property type="match status" value="1"/>
</dbReference>
<keyword evidence="5" id="KW-1185">Reference proteome</keyword>
<dbReference type="Proteomes" id="UP001177744">
    <property type="component" value="Unassembled WGS sequence"/>
</dbReference>
<dbReference type="InterPro" id="IPR046347">
    <property type="entry name" value="bZIP_sf"/>
</dbReference>
<protein>
    <recommendedName>
        <fullName evidence="3">BZIP domain-containing protein</fullName>
    </recommendedName>
</protein>
<dbReference type="GO" id="GO:0005634">
    <property type="term" value="C:nucleus"/>
    <property type="evidence" value="ECO:0007669"/>
    <property type="project" value="TreeGrafter"/>
</dbReference>
<feature type="domain" description="BZIP" evidence="3">
    <location>
        <begin position="85"/>
        <end position="144"/>
    </location>
</feature>
<dbReference type="PROSITE" id="PS50217">
    <property type="entry name" value="BZIP"/>
    <property type="match status" value="1"/>
</dbReference>